<feature type="transmembrane region" description="Helical" evidence="1">
    <location>
        <begin position="15"/>
        <end position="40"/>
    </location>
</feature>
<comment type="caution">
    <text evidence="2">The sequence shown here is derived from an EMBL/GenBank/DDBJ whole genome shotgun (WGS) entry which is preliminary data.</text>
</comment>
<keyword evidence="1" id="KW-1133">Transmembrane helix</keyword>
<evidence type="ECO:0000313" key="2">
    <source>
        <dbReference type="EMBL" id="KAA6332363.1"/>
    </source>
</evidence>
<gene>
    <name evidence="2" type="ORF">EZS28_053284</name>
</gene>
<dbReference type="AlphaFoldDB" id="A0A5J4RH60"/>
<feature type="non-terminal residue" evidence="2">
    <location>
        <position position="45"/>
    </location>
</feature>
<dbReference type="Proteomes" id="UP000324800">
    <property type="component" value="Unassembled WGS sequence"/>
</dbReference>
<evidence type="ECO:0000256" key="1">
    <source>
        <dbReference type="SAM" id="Phobius"/>
    </source>
</evidence>
<proteinExistence type="predicted"/>
<keyword evidence="1" id="KW-0812">Transmembrane</keyword>
<evidence type="ECO:0000313" key="3">
    <source>
        <dbReference type="Proteomes" id="UP000324800"/>
    </source>
</evidence>
<name>A0A5J4RH60_9EUKA</name>
<accession>A0A5J4RH60</accession>
<reference evidence="2 3" key="1">
    <citation type="submission" date="2019-03" db="EMBL/GenBank/DDBJ databases">
        <title>Single cell metagenomics reveals metabolic interactions within the superorganism composed of flagellate Streblomastix strix and complex community of Bacteroidetes bacteria on its surface.</title>
        <authorList>
            <person name="Treitli S.C."/>
            <person name="Kolisko M."/>
            <person name="Husnik F."/>
            <person name="Keeling P."/>
            <person name="Hampl V."/>
        </authorList>
    </citation>
    <scope>NUCLEOTIDE SEQUENCE [LARGE SCALE GENOMIC DNA]</scope>
    <source>
        <strain evidence="2">ST1C</strain>
    </source>
</reference>
<dbReference type="EMBL" id="SNRW01042426">
    <property type="protein sequence ID" value="KAA6332363.1"/>
    <property type="molecule type" value="Genomic_DNA"/>
</dbReference>
<sequence>MSIYERIYVNGGTDFASLMALFLKLLASSILLLTGTFISLKTDGL</sequence>
<keyword evidence="1" id="KW-0472">Membrane</keyword>
<protein>
    <submittedName>
        <fullName evidence="2">Uncharacterized protein</fullName>
    </submittedName>
</protein>
<organism evidence="2 3">
    <name type="scientific">Streblomastix strix</name>
    <dbReference type="NCBI Taxonomy" id="222440"/>
    <lineage>
        <taxon>Eukaryota</taxon>
        <taxon>Metamonada</taxon>
        <taxon>Preaxostyla</taxon>
        <taxon>Oxymonadida</taxon>
        <taxon>Streblomastigidae</taxon>
        <taxon>Streblomastix</taxon>
    </lineage>
</organism>